<protein>
    <submittedName>
        <fullName evidence="6">Flagellar hook-basal body protein</fullName>
    </submittedName>
</protein>
<keyword evidence="2" id="KW-0975">Bacterial flagellum</keyword>
<dbReference type="InterPro" id="IPR019776">
    <property type="entry name" value="Flagellar_basal_body_rod_CS"/>
</dbReference>
<evidence type="ECO:0000313" key="7">
    <source>
        <dbReference type="Proteomes" id="UP000595254"/>
    </source>
</evidence>
<sequence>MLRGFYTAASGMLAQQRQTEMLTNNLANANTTGFKADQSSIRSFPEMLLQRMESKTVATDNSLQLPINKNVGSISTGVYVQEVTPLFSQGDIQETELKTDIALINGSMPADANGKMGTVMFVVENSSGEMRYTRNGNFTLDGTGFLTTSEGNYVLDQNNERIQLNSDDFTIDQDGSISENNQAVARLGVAFAENPDSLVKEGGGLFRAAEDELTDAYTEAEVSFTLNQGVIEGSNVDESQTMTDLMAAYRSFEANQKMLQAYDRSMDKAVNEVGKLG</sequence>
<feature type="domain" description="Flagellar hook protein FlgE/F/G-like D1" evidence="5">
    <location>
        <begin position="117"/>
        <end position="178"/>
    </location>
</feature>
<evidence type="ECO:0000259" key="3">
    <source>
        <dbReference type="Pfam" id="PF00460"/>
    </source>
</evidence>
<evidence type="ECO:0000256" key="1">
    <source>
        <dbReference type="ARBA" id="ARBA00009677"/>
    </source>
</evidence>
<dbReference type="InterPro" id="IPR001444">
    <property type="entry name" value="Flag_bb_rod_N"/>
</dbReference>
<dbReference type="InterPro" id="IPR037925">
    <property type="entry name" value="FlgE/F/G-like"/>
</dbReference>
<dbReference type="RefSeq" id="WP_040375207.1">
    <property type="nucleotide sequence ID" value="NZ_CP068053.1"/>
</dbReference>
<reference evidence="6 7" key="1">
    <citation type="submission" date="2021-01" db="EMBL/GenBank/DDBJ databases">
        <title>FDA dAtabase for Regulatory Grade micrObial Sequences (FDA-ARGOS): Supporting development and validation of Infectious Disease Dx tests.</title>
        <authorList>
            <person name="Nelson B."/>
            <person name="Plummer A."/>
            <person name="Tallon L."/>
            <person name="Sadzewicz L."/>
            <person name="Zhao X."/>
            <person name="Boylan J."/>
            <person name="Ott S."/>
            <person name="Bowen H."/>
            <person name="Vavikolanu K."/>
            <person name="Mehta A."/>
            <person name="Aluvathingal J."/>
            <person name="Nadendla S."/>
            <person name="Myers T."/>
            <person name="Yan Y."/>
            <person name="Sichtig H."/>
        </authorList>
    </citation>
    <scope>NUCLEOTIDE SEQUENCE [LARGE SCALE GENOMIC DNA]</scope>
    <source>
        <strain evidence="6 7">FDAARGOS_1161</strain>
    </source>
</reference>
<dbReference type="InterPro" id="IPR010930">
    <property type="entry name" value="Flg_bb/hook_C_dom"/>
</dbReference>
<keyword evidence="6" id="KW-0969">Cilium</keyword>
<keyword evidence="6" id="KW-0282">Flagellum</keyword>
<dbReference type="Pfam" id="PF06429">
    <property type="entry name" value="Flg_bbr_C"/>
    <property type="match status" value="1"/>
</dbReference>
<dbReference type="Proteomes" id="UP000595254">
    <property type="component" value="Chromosome"/>
</dbReference>
<dbReference type="GO" id="GO:0071978">
    <property type="term" value="P:bacterial-type flagellum-dependent swarming motility"/>
    <property type="evidence" value="ECO:0007669"/>
    <property type="project" value="TreeGrafter"/>
</dbReference>
<dbReference type="PROSITE" id="PS00588">
    <property type="entry name" value="FLAGELLA_BB_ROD"/>
    <property type="match status" value="1"/>
</dbReference>
<dbReference type="Pfam" id="PF00460">
    <property type="entry name" value="Flg_bb_rod"/>
    <property type="match status" value="1"/>
</dbReference>
<dbReference type="EMBL" id="CP068053">
    <property type="protein sequence ID" value="QQS99090.1"/>
    <property type="molecule type" value="Genomic_DNA"/>
</dbReference>
<evidence type="ECO:0000259" key="5">
    <source>
        <dbReference type="Pfam" id="PF22692"/>
    </source>
</evidence>
<dbReference type="PANTHER" id="PTHR30435">
    <property type="entry name" value="FLAGELLAR PROTEIN"/>
    <property type="match status" value="1"/>
</dbReference>
<comment type="similarity">
    <text evidence="1 2">Belongs to the flagella basal body rod proteins family.</text>
</comment>
<proteinExistence type="inferred from homology"/>
<keyword evidence="6" id="KW-0966">Cell projection</keyword>
<dbReference type="GO" id="GO:0009425">
    <property type="term" value="C:bacterial-type flagellum basal body"/>
    <property type="evidence" value="ECO:0007669"/>
    <property type="project" value="UniProtKB-SubCell"/>
</dbReference>
<feature type="domain" description="Flagellar basal body rod protein N-terminal" evidence="3">
    <location>
        <begin position="5"/>
        <end position="35"/>
    </location>
</feature>
<dbReference type="InterPro" id="IPR020013">
    <property type="entry name" value="Flagellar_FlgE/F/G"/>
</dbReference>
<dbReference type="Pfam" id="PF22692">
    <property type="entry name" value="LlgE_F_G_D1"/>
    <property type="match status" value="1"/>
</dbReference>
<dbReference type="PANTHER" id="PTHR30435:SF19">
    <property type="entry name" value="FLAGELLAR BASAL-BODY ROD PROTEIN FLGG"/>
    <property type="match status" value="1"/>
</dbReference>
<organism evidence="6 7">
    <name type="scientific">Peribacillus psychrosaccharolyticus</name>
    <name type="common">Bacillus psychrosaccharolyticus</name>
    <dbReference type="NCBI Taxonomy" id="1407"/>
    <lineage>
        <taxon>Bacteria</taxon>
        <taxon>Bacillati</taxon>
        <taxon>Bacillota</taxon>
        <taxon>Bacilli</taxon>
        <taxon>Bacillales</taxon>
        <taxon>Bacillaceae</taxon>
        <taxon>Peribacillus</taxon>
    </lineage>
</organism>
<evidence type="ECO:0000256" key="2">
    <source>
        <dbReference type="RuleBase" id="RU362116"/>
    </source>
</evidence>
<comment type="subcellular location">
    <subcellularLocation>
        <location evidence="2">Bacterial flagellum basal body</location>
    </subcellularLocation>
</comment>
<accession>A0A974NJI9</accession>
<dbReference type="AlphaFoldDB" id="A0A974NJI9"/>
<dbReference type="InterPro" id="IPR053967">
    <property type="entry name" value="LlgE_F_G-like_D1"/>
</dbReference>
<dbReference type="SUPFAM" id="SSF117143">
    <property type="entry name" value="Flagellar hook protein flgE"/>
    <property type="match status" value="1"/>
</dbReference>
<name>A0A974NJI9_PERPY</name>
<dbReference type="NCBIfam" id="TIGR03506">
    <property type="entry name" value="FlgEFG_subfam"/>
    <property type="match status" value="1"/>
</dbReference>
<feature type="domain" description="Flagellar basal-body/hook protein C-terminal" evidence="4">
    <location>
        <begin position="228"/>
        <end position="271"/>
    </location>
</feature>
<keyword evidence="7" id="KW-1185">Reference proteome</keyword>
<evidence type="ECO:0000313" key="6">
    <source>
        <dbReference type="EMBL" id="QQS99090.1"/>
    </source>
</evidence>
<evidence type="ECO:0000259" key="4">
    <source>
        <dbReference type="Pfam" id="PF06429"/>
    </source>
</evidence>
<gene>
    <name evidence="6" type="ORF">I6J18_15745</name>
</gene>
<dbReference type="KEGG" id="ppsr:I6J18_15745"/>